<organism evidence="1 2">
    <name type="scientific">Spironucleus salmonicida</name>
    <dbReference type="NCBI Taxonomy" id="348837"/>
    <lineage>
        <taxon>Eukaryota</taxon>
        <taxon>Metamonada</taxon>
        <taxon>Diplomonadida</taxon>
        <taxon>Hexamitidae</taxon>
        <taxon>Hexamitinae</taxon>
        <taxon>Spironucleus</taxon>
    </lineage>
</organism>
<dbReference type="AlphaFoldDB" id="A0A9P8LVP1"/>
<dbReference type="RefSeq" id="XP_067765889.1">
    <property type="nucleotide sequence ID" value="XM_067906621.1"/>
</dbReference>
<evidence type="ECO:0000313" key="1">
    <source>
        <dbReference type="EMBL" id="KAH0575116.1"/>
    </source>
</evidence>
<dbReference type="EMBL" id="AUWU02000003">
    <property type="protein sequence ID" value="KAH0575116.1"/>
    <property type="molecule type" value="Genomic_DNA"/>
</dbReference>
<dbReference type="GeneID" id="94296763"/>
<name>A0A9P8LVP1_9EUKA</name>
<proteinExistence type="predicted"/>
<comment type="caution">
    <text evidence="1">The sequence shown here is derived from an EMBL/GenBank/DDBJ whole genome shotgun (WGS) entry which is preliminary data.</text>
</comment>
<dbReference type="KEGG" id="ssao:94296763"/>
<evidence type="ECO:0000313" key="2">
    <source>
        <dbReference type="Proteomes" id="UP000018208"/>
    </source>
</evidence>
<dbReference type="Proteomes" id="UP000018208">
    <property type="component" value="Unassembled WGS sequence"/>
</dbReference>
<keyword evidence="2" id="KW-1185">Reference proteome</keyword>
<gene>
    <name evidence="1" type="ORF">SS50377_22740</name>
</gene>
<reference evidence="1 2" key="1">
    <citation type="journal article" date="2014" name="PLoS Genet.">
        <title>The Genome of Spironucleus salmonicida Highlights a Fish Pathogen Adapted to Fluctuating Environments.</title>
        <authorList>
            <person name="Xu F."/>
            <person name="Jerlstrom-Hultqvist J."/>
            <person name="Einarsson E."/>
            <person name="Astvaldsson A."/>
            <person name="Svard S.G."/>
            <person name="Andersson J.O."/>
        </authorList>
    </citation>
    <scope>NUCLEOTIDE SEQUENCE [LARGE SCALE GENOMIC DNA]</scope>
    <source>
        <strain evidence="1 2">ATCC 50377</strain>
    </source>
</reference>
<sequence>MPLHLRQSSFKPRPKEPIRCAFASRLMSLDNLCVREFSLDEVKEFCLLDGICESSLAPDDPGDQ</sequence>
<accession>A0A9P8LVP1</accession>
<protein>
    <submittedName>
        <fullName evidence="1">Uncharacterized protein</fullName>
    </submittedName>
</protein>